<evidence type="ECO:0000256" key="5">
    <source>
        <dbReference type="ARBA" id="ARBA00020771"/>
    </source>
</evidence>
<accession>A0ABX2H6G1</accession>
<dbReference type="InterPro" id="IPR001731">
    <property type="entry name" value="ALAD"/>
</dbReference>
<keyword evidence="7 11" id="KW-0456">Lyase</keyword>
<name>A0ABX2H6G1_9FIRM</name>
<dbReference type="SMART" id="SM01004">
    <property type="entry name" value="ALAD"/>
    <property type="match status" value="1"/>
</dbReference>
<reference evidence="13 14" key="1">
    <citation type="journal article" date="2020" name="Cell Host Microbe">
        <title>Functional and Genomic Variation between Human-Derived Isolates of Lachnospiraceae Reveals Inter- and Intra-Species Diversity.</title>
        <authorList>
            <person name="Sorbara M.T."/>
            <person name="Littmann E.R."/>
            <person name="Fontana E."/>
            <person name="Moody T.U."/>
            <person name="Kohout C.E."/>
            <person name="Gjonbalaj M."/>
            <person name="Eaton V."/>
            <person name="Seok R."/>
            <person name="Leiner I.M."/>
            <person name="Pamer E.G."/>
        </authorList>
    </citation>
    <scope>NUCLEOTIDE SEQUENCE [LARGE SCALE GENOMIC DNA]</scope>
    <source>
        <strain evidence="13 14">MSK.17.74</strain>
    </source>
</reference>
<comment type="pathway">
    <text evidence="1">Porphyrin-containing compound metabolism; protoporphyrin-IX biosynthesis; coproporphyrinogen-III from 5-aminolevulinate: step 1/4.</text>
</comment>
<dbReference type="Gene3D" id="3.20.20.70">
    <property type="entry name" value="Aldolase class I"/>
    <property type="match status" value="1"/>
</dbReference>
<comment type="subunit">
    <text evidence="3 11">Homooctamer.</text>
</comment>
<evidence type="ECO:0000313" key="14">
    <source>
        <dbReference type="Proteomes" id="UP001644719"/>
    </source>
</evidence>
<dbReference type="RefSeq" id="WP_173769687.1">
    <property type="nucleotide sequence ID" value="NZ_JAAITS010000018.1"/>
</dbReference>
<dbReference type="InterPro" id="IPR030656">
    <property type="entry name" value="ALAD_AS"/>
</dbReference>
<dbReference type="PRINTS" id="PR00144">
    <property type="entry name" value="DALDHYDRTASE"/>
</dbReference>
<dbReference type="Pfam" id="PF00490">
    <property type="entry name" value="ALAD"/>
    <property type="match status" value="1"/>
</dbReference>
<comment type="caution">
    <text evidence="13">The sequence shown here is derived from an EMBL/GenBank/DDBJ whole genome shotgun (WGS) entry which is preliminary data.</text>
</comment>
<organism evidence="13 14">
    <name type="scientific">Blautia faecis</name>
    <dbReference type="NCBI Taxonomy" id="871665"/>
    <lineage>
        <taxon>Bacteria</taxon>
        <taxon>Bacillati</taxon>
        <taxon>Bacillota</taxon>
        <taxon>Clostridia</taxon>
        <taxon>Lachnospirales</taxon>
        <taxon>Lachnospiraceae</taxon>
        <taxon>Blautia</taxon>
    </lineage>
</organism>
<sequence length="327" mass="36370">MELIKRPRRLRGGANLRKMVRETRMDKSSLIYPLFVMEGNGIQEEIPSMEGQYRYSLDRLPYKLEQLEKAGVNSIMLFGIPDHKDEVGSGAYAQDGIVQKALREAKSRFPEMYYVTDVCMCEYTSHGHCGVLCGHDVDNDKTLELLAKTALSHAQAGSDMIAPSDMMDGRVAAIRKELDLGGYTNIPIMSYAVKYASAFYGPFRDAAGSAPAFGDRKSYQMDFHNRREGMKEALMDIEEGADIIMVKPAMSYLDMVSEISKAVNVPVAAYSVSGEYAMVKAAAKMGWIDEERIIGEMAVGAYRAGAQIYITYFAEEIAKMMEEGRIG</sequence>
<evidence type="ECO:0000256" key="7">
    <source>
        <dbReference type="ARBA" id="ARBA00023239"/>
    </source>
</evidence>
<evidence type="ECO:0000256" key="11">
    <source>
        <dbReference type="RuleBase" id="RU000515"/>
    </source>
</evidence>
<comment type="function">
    <text evidence="9">Catalyzes an early step in the biosynthesis of tetrapyrroles. Binds two molecules of 5-aminolevulinate per subunit, each at a distinct site, and catalyzes their condensation to form porphobilinogen.</text>
</comment>
<gene>
    <name evidence="13" type="primary">hemB</name>
    <name evidence="13" type="ORF">G5B17_08135</name>
</gene>
<evidence type="ECO:0000256" key="4">
    <source>
        <dbReference type="ARBA" id="ARBA00012053"/>
    </source>
</evidence>
<dbReference type="InterPro" id="IPR013785">
    <property type="entry name" value="Aldolase_TIM"/>
</dbReference>
<evidence type="ECO:0000256" key="12">
    <source>
        <dbReference type="RuleBase" id="RU004161"/>
    </source>
</evidence>
<dbReference type="GO" id="GO:0004655">
    <property type="term" value="F:porphobilinogen synthase activity"/>
    <property type="evidence" value="ECO:0007669"/>
    <property type="project" value="UniProtKB-EC"/>
</dbReference>
<protein>
    <recommendedName>
        <fullName evidence="5 11">Delta-aminolevulinic acid dehydratase</fullName>
        <ecNumber evidence="4 11">4.2.1.24</ecNumber>
    </recommendedName>
</protein>
<evidence type="ECO:0000256" key="2">
    <source>
        <dbReference type="ARBA" id="ARBA00008055"/>
    </source>
</evidence>
<evidence type="ECO:0000256" key="8">
    <source>
        <dbReference type="ARBA" id="ARBA00023244"/>
    </source>
</evidence>
<dbReference type="EMBL" id="JAAITS010000018">
    <property type="protein sequence ID" value="NSG85402.1"/>
    <property type="molecule type" value="Genomic_DNA"/>
</dbReference>
<dbReference type="SUPFAM" id="SSF51569">
    <property type="entry name" value="Aldolase"/>
    <property type="match status" value="1"/>
</dbReference>
<comment type="similarity">
    <text evidence="2 12">Belongs to the ALAD family.</text>
</comment>
<keyword evidence="6" id="KW-0350">Heme biosynthesis</keyword>
<evidence type="ECO:0000313" key="13">
    <source>
        <dbReference type="EMBL" id="NSG85402.1"/>
    </source>
</evidence>
<evidence type="ECO:0000256" key="9">
    <source>
        <dbReference type="ARBA" id="ARBA00025628"/>
    </source>
</evidence>
<dbReference type="EC" id="4.2.1.24" evidence="4 11"/>
<evidence type="ECO:0000256" key="6">
    <source>
        <dbReference type="ARBA" id="ARBA00023133"/>
    </source>
</evidence>
<keyword evidence="8 11" id="KW-0627">Porphyrin biosynthesis</keyword>
<proteinExistence type="inferred from homology"/>
<dbReference type="PROSITE" id="PS00169">
    <property type="entry name" value="D_ALA_DEHYDRATASE"/>
    <property type="match status" value="1"/>
</dbReference>
<dbReference type="PANTHER" id="PTHR11458:SF0">
    <property type="entry name" value="DELTA-AMINOLEVULINIC ACID DEHYDRATASE"/>
    <property type="match status" value="1"/>
</dbReference>
<dbReference type="CDD" id="cd00384">
    <property type="entry name" value="ALAD_PBGS"/>
    <property type="match status" value="1"/>
</dbReference>
<dbReference type="Proteomes" id="UP001644719">
    <property type="component" value="Unassembled WGS sequence"/>
</dbReference>
<evidence type="ECO:0000256" key="10">
    <source>
        <dbReference type="ARBA" id="ARBA00047651"/>
    </source>
</evidence>
<keyword evidence="14" id="KW-1185">Reference proteome</keyword>
<evidence type="ECO:0000256" key="1">
    <source>
        <dbReference type="ARBA" id="ARBA00004694"/>
    </source>
</evidence>
<evidence type="ECO:0000256" key="3">
    <source>
        <dbReference type="ARBA" id="ARBA00011823"/>
    </source>
</evidence>
<dbReference type="PANTHER" id="PTHR11458">
    <property type="entry name" value="DELTA-AMINOLEVULINIC ACID DEHYDRATASE"/>
    <property type="match status" value="1"/>
</dbReference>
<dbReference type="PIRSF" id="PIRSF001415">
    <property type="entry name" value="Porphbilin_synth"/>
    <property type="match status" value="1"/>
</dbReference>
<dbReference type="NCBIfam" id="NF006762">
    <property type="entry name" value="PRK09283.1"/>
    <property type="match status" value="1"/>
</dbReference>
<comment type="catalytic activity">
    <reaction evidence="10 11">
        <text>2 5-aminolevulinate = porphobilinogen + 2 H2O + H(+)</text>
        <dbReference type="Rhea" id="RHEA:24064"/>
        <dbReference type="ChEBI" id="CHEBI:15377"/>
        <dbReference type="ChEBI" id="CHEBI:15378"/>
        <dbReference type="ChEBI" id="CHEBI:58126"/>
        <dbReference type="ChEBI" id="CHEBI:356416"/>
        <dbReference type="EC" id="4.2.1.24"/>
    </reaction>
</comment>